<name>A0A9D1RX88_9CORY</name>
<protein>
    <submittedName>
        <fullName evidence="1">Uncharacterized protein</fullName>
    </submittedName>
</protein>
<dbReference type="Proteomes" id="UP000824189">
    <property type="component" value="Unassembled WGS sequence"/>
</dbReference>
<comment type="caution">
    <text evidence="1">The sequence shown here is derived from an EMBL/GenBank/DDBJ whole genome shotgun (WGS) entry which is preliminary data.</text>
</comment>
<evidence type="ECO:0000313" key="1">
    <source>
        <dbReference type="EMBL" id="HIW95195.1"/>
    </source>
</evidence>
<dbReference type="EMBL" id="DXFZ01000022">
    <property type="protein sequence ID" value="HIW95195.1"/>
    <property type="molecule type" value="Genomic_DNA"/>
</dbReference>
<sequence>MPRNTAIDQQQLPARVRAAAIHAVNRQAISSHFSALATAGMSAFVEQQPTVFRRRGGTRKEHFFDKPMYEKRRAIAGVTDDVYYLGGKPLSEFKLWVPGTEVAGMVGAATALPIPATLPVVALADIISAIEREVKYVHTAEWLVPPELLPWKKTVCQVQVMDAVRRNFAAGEGGVGLASVEAAEEYVARHCNRELFRSLWEFSDPGAESPMETLMRLLLKRRLNEMGFEYLTQVGISVEGKRVTTADALIVPAGEAVVLDGPTDFGWDRPYPNRWVWLRTGAAHRREEWTKRAVVLMFDGRHHDQARQREKDFAINAAITAGGLQ</sequence>
<gene>
    <name evidence="1" type="ORF">H9867_01720</name>
</gene>
<proteinExistence type="predicted"/>
<feature type="non-terminal residue" evidence="1">
    <location>
        <position position="325"/>
    </location>
</feature>
<reference evidence="1" key="1">
    <citation type="journal article" date="2021" name="PeerJ">
        <title>Extensive microbial diversity within the chicken gut microbiome revealed by metagenomics and culture.</title>
        <authorList>
            <person name="Gilroy R."/>
            <person name="Ravi A."/>
            <person name="Getino M."/>
            <person name="Pursley I."/>
            <person name="Horton D.L."/>
            <person name="Alikhan N.F."/>
            <person name="Baker D."/>
            <person name="Gharbi K."/>
            <person name="Hall N."/>
            <person name="Watson M."/>
            <person name="Adriaenssens E.M."/>
            <person name="Foster-Nyarko E."/>
            <person name="Jarju S."/>
            <person name="Secka A."/>
            <person name="Antonio M."/>
            <person name="Oren A."/>
            <person name="Chaudhuri R.R."/>
            <person name="La Ragione R."/>
            <person name="Hildebrand F."/>
            <person name="Pallen M.J."/>
        </authorList>
    </citation>
    <scope>NUCLEOTIDE SEQUENCE</scope>
    <source>
        <strain evidence="1">4376</strain>
    </source>
</reference>
<evidence type="ECO:0000313" key="2">
    <source>
        <dbReference type="Proteomes" id="UP000824189"/>
    </source>
</evidence>
<dbReference type="AlphaFoldDB" id="A0A9D1RX88"/>
<accession>A0A9D1RX88</accession>
<organism evidence="1 2">
    <name type="scientific">Candidatus Corynebacterium gallistercoris</name>
    <dbReference type="NCBI Taxonomy" id="2838530"/>
    <lineage>
        <taxon>Bacteria</taxon>
        <taxon>Bacillati</taxon>
        <taxon>Actinomycetota</taxon>
        <taxon>Actinomycetes</taxon>
        <taxon>Mycobacteriales</taxon>
        <taxon>Corynebacteriaceae</taxon>
        <taxon>Corynebacterium</taxon>
    </lineage>
</organism>
<reference evidence="1" key="2">
    <citation type="submission" date="2021-04" db="EMBL/GenBank/DDBJ databases">
        <authorList>
            <person name="Gilroy R."/>
        </authorList>
    </citation>
    <scope>NUCLEOTIDE SEQUENCE</scope>
    <source>
        <strain evidence="1">4376</strain>
    </source>
</reference>